<reference evidence="2" key="1">
    <citation type="submission" date="2020-11" db="EMBL/GenBank/DDBJ databases">
        <authorList>
            <person name="Tran Van P."/>
        </authorList>
    </citation>
    <scope>NUCLEOTIDE SEQUENCE</scope>
</reference>
<feature type="signal peptide" evidence="1">
    <location>
        <begin position="1"/>
        <end position="22"/>
    </location>
</feature>
<organism evidence="2">
    <name type="scientific">Timema californicum</name>
    <name type="common">California timema</name>
    <name type="synonym">Walking stick</name>
    <dbReference type="NCBI Taxonomy" id="61474"/>
    <lineage>
        <taxon>Eukaryota</taxon>
        <taxon>Metazoa</taxon>
        <taxon>Ecdysozoa</taxon>
        <taxon>Arthropoda</taxon>
        <taxon>Hexapoda</taxon>
        <taxon>Insecta</taxon>
        <taxon>Pterygota</taxon>
        <taxon>Neoptera</taxon>
        <taxon>Polyneoptera</taxon>
        <taxon>Phasmatodea</taxon>
        <taxon>Timematodea</taxon>
        <taxon>Timematoidea</taxon>
        <taxon>Timematidae</taxon>
        <taxon>Timema</taxon>
    </lineage>
</organism>
<evidence type="ECO:0000256" key="1">
    <source>
        <dbReference type="SAM" id="SignalP"/>
    </source>
</evidence>
<dbReference type="EMBL" id="OE216371">
    <property type="protein sequence ID" value="CAD7581377.1"/>
    <property type="molecule type" value="Genomic_DNA"/>
</dbReference>
<dbReference type="AlphaFoldDB" id="A0A7R9JM54"/>
<evidence type="ECO:0000313" key="2">
    <source>
        <dbReference type="EMBL" id="CAD7581377.1"/>
    </source>
</evidence>
<protein>
    <submittedName>
        <fullName evidence="2">(California timema) hypothetical protein</fullName>
    </submittedName>
</protein>
<sequence>MLLRPGALFVAGIVVSVAGSTGVDIRAMGVSELMFYRILSPWLWKPFMLSLSPTGWEQRKILRTLHGFTEKVRSTLLEEAQV</sequence>
<accession>A0A7R9JM54</accession>
<gene>
    <name evidence="2" type="ORF">TCMB3V08_LOCUS13910</name>
</gene>
<feature type="chain" id="PRO_5030809442" evidence="1">
    <location>
        <begin position="23"/>
        <end position="82"/>
    </location>
</feature>
<proteinExistence type="predicted"/>
<keyword evidence="1" id="KW-0732">Signal</keyword>
<name>A0A7R9JM54_TIMCA</name>